<gene>
    <name evidence="2" type="ORF">P9850_18095</name>
</gene>
<dbReference type="PROSITE" id="PS50990">
    <property type="entry name" value="PEPTIDASE_C39"/>
    <property type="match status" value="1"/>
</dbReference>
<dbReference type="Pfam" id="PF03412">
    <property type="entry name" value="Peptidase_C39"/>
    <property type="match status" value="1"/>
</dbReference>
<sequence length="220" mass="25023">MNSQMRLGEYNKELESYSGLFQLDGMDYCYNVSRYSQRFELREWPKGKLVDGKGAEYWGDRACGLACLRMIFSHYGKTVPSQYELLNQALKRRAYSPKGWIHQGLADLGEIYGLSAASIAIENATQLQLVLQITGPLIVSITHKFPEDGRRGGHLVVVCGRHKGPEPTITFRDPSRWGANNSTVSEKRFFSSFSKRAICFNPEAQKVKKAISWLEKYNKQ</sequence>
<evidence type="ECO:0000259" key="1">
    <source>
        <dbReference type="PROSITE" id="PS50990"/>
    </source>
</evidence>
<dbReference type="Proteomes" id="UP001339962">
    <property type="component" value="Unassembled WGS sequence"/>
</dbReference>
<dbReference type="Gene3D" id="3.90.70.10">
    <property type="entry name" value="Cysteine proteinases"/>
    <property type="match status" value="1"/>
</dbReference>
<accession>A0ABD5IZA3</accession>
<evidence type="ECO:0000313" key="3">
    <source>
        <dbReference type="Proteomes" id="UP001339962"/>
    </source>
</evidence>
<dbReference type="AlphaFoldDB" id="A0ABD5IZA3"/>
<proteinExistence type="predicted"/>
<evidence type="ECO:0000313" key="2">
    <source>
        <dbReference type="EMBL" id="MED5053697.1"/>
    </source>
</evidence>
<protein>
    <submittedName>
        <fullName evidence="2">Cysteine peptidase family C39 domain-containing protein</fullName>
    </submittedName>
</protein>
<comment type="caution">
    <text evidence="2">The sequence shown here is derived from an EMBL/GenBank/DDBJ whole genome shotgun (WGS) entry which is preliminary data.</text>
</comment>
<organism evidence="2 3">
    <name type="scientific">Anoxybacteroides rupiense</name>
    <dbReference type="NCBI Taxonomy" id="311460"/>
    <lineage>
        <taxon>Bacteria</taxon>
        <taxon>Bacillati</taxon>
        <taxon>Bacillota</taxon>
        <taxon>Bacilli</taxon>
        <taxon>Bacillales</taxon>
        <taxon>Anoxybacillaceae</taxon>
        <taxon>Anoxybacteroides</taxon>
    </lineage>
</organism>
<dbReference type="EMBL" id="JARTLI010000055">
    <property type="protein sequence ID" value="MED5053697.1"/>
    <property type="molecule type" value="Genomic_DNA"/>
</dbReference>
<feature type="domain" description="Peptidase C39" evidence="1">
    <location>
        <begin position="61"/>
        <end position="200"/>
    </location>
</feature>
<reference evidence="2 3" key="1">
    <citation type="submission" date="2023-03" db="EMBL/GenBank/DDBJ databases">
        <title>Bacillus Genome Sequencing.</title>
        <authorList>
            <person name="Dunlap C."/>
        </authorList>
    </citation>
    <scope>NUCLEOTIDE SEQUENCE [LARGE SCALE GENOMIC DNA]</scope>
    <source>
        <strain evidence="2 3">NRS-38</strain>
    </source>
</reference>
<dbReference type="RefSeq" id="WP_328219474.1">
    <property type="nucleotide sequence ID" value="NZ_JARTLI010000055.1"/>
</dbReference>
<name>A0ABD5IZA3_9BACL</name>
<dbReference type="InterPro" id="IPR005074">
    <property type="entry name" value="Peptidase_C39"/>
</dbReference>